<dbReference type="EMBL" id="UGHY01000002">
    <property type="protein sequence ID" value="STP06134.1"/>
    <property type="molecule type" value="Genomic_DNA"/>
</dbReference>
<dbReference type="RefSeq" id="WP_081279069.1">
    <property type="nucleotide sequence ID" value="NZ_LZMW01000016.1"/>
</dbReference>
<reference evidence="1 2" key="1">
    <citation type="submission" date="2018-06" db="EMBL/GenBank/DDBJ databases">
        <authorList>
            <consortium name="Pathogen Informatics"/>
            <person name="Doyle S."/>
        </authorList>
    </citation>
    <scope>NUCLEOTIDE SEQUENCE [LARGE SCALE GENOMIC DNA]</scope>
    <source>
        <strain evidence="1 2">NCTC10672</strain>
    </source>
</reference>
<name>A0A377JK20_HAEPA</name>
<protein>
    <submittedName>
        <fullName evidence="1">Uncharacterized protein</fullName>
    </submittedName>
</protein>
<proteinExistence type="predicted"/>
<dbReference type="AlphaFoldDB" id="A0A377JK20"/>
<sequence length="95" mass="11272">MIRCKEAKQNLLIAAVKHYKKSTALFTFISLYDDYEPYPLDEVIYILQCKCDAAKREINNRPNSPNMEVLETIYHIAHKNLEDMKKAERRIAKRR</sequence>
<accession>A0A377JK20</accession>
<evidence type="ECO:0000313" key="2">
    <source>
        <dbReference type="Proteomes" id="UP000254186"/>
    </source>
</evidence>
<evidence type="ECO:0000313" key="1">
    <source>
        <dbReference type="EMBL" id="STP06134.1"/>
    </source>
</evidence>
<organism evidence="1 2">
    <name type="scientific">Haemophilus parainfluenzae</name>
    <dbReference type="NCBI Taxonomy" id="729"/>
    <lineage>
        <taxon>Bacteria</taxon>
        <taxon>Pseudomonadati</taxon>
        <taxon>Pseudomonadota</taxon>
        <taxon>Gammaproteobacteria</taxon>
        <taxon>Pasteurellales</taxon>
        <taxon>Pasteurellaceae</taxon>
        <taxon>Haemophilus</taxon>
    </lineage>
</organism>
<dbReference type="Proteomes" id="UP000254186">
    <property type="component" value="Unassembled WGS sequence"/>
</dbReference>
<gene>
    <name evidence="1" type="ORF">NCTC10672_02152</name>
</gene>